<gene>
    <name evidence="10" type="primary">REXO1</name>
    <name evidence="10" type="ORF">TNCT_273661</name>
</gene>
<evidence type="ECO:0000256" key="2">
    <source>
        <dbReference type="ARBA" id="ARBA00006357"/>
    </source>
</evidence>
<accession>A0A8X6GP91</accession>
<feature type="region of interest" description="Disordered" evidence="8">
    <location>
        <begin position="256"/>
        <end position="558"/>
    </location>
</feature>
<reference evidence="10" key="1">
    <citation type="submission" date="2020-07" db="EMBL/GenBank/DDBJ databases">
        <title>Multicomponent nature underlies the extraordinary mechanical properties of spider dragline silk.</title>
        <authorList>
            <person name="Kono N."/>
            <person name="Nakamura H."/>
            <person name="Mori M."/>
            <person name="Yoshida Y."/>
            <person name="Ohtoshi R."/>
            <person name="Malay A.D."/>
            <person name="Moran D.A.P."/>
            <person name="Tomita M."/>
            <person name="Numata K."/>
            <person name="Arakawa K."/>
        </authorList>
    </citation>
    <scope>NUCLEOTIDE SEQUENCE</scope>
</reference>
<dbReference type="SUPFAM" id="SSF53098">
    <property type="entry name" value="Ribonuclease H-like"/>
    <property type="match status" value="1"/>
</dbReference>
<dbReference type="InterPro" id="IPR013520">
    <property type="entry name" value="Ribonucl_H"/>
</dbReference>
<dbReference type="InterPro" id="IPR034922">
    <property type="entry name" value="REX1-like_exo"/>
</dbReference>
<keyword evidence="11" id="KW-1185">Reference proteome</keyword>
<comment type="subcellular location">
    <subcellularLocation>
        <location evidence="1">Nucleus</location>
    </subcellularLocation>
</comment>
<dbReference type="Pfam" id="PF15870">
    <property type="entry name" value="EloA-BP1"/>
    <property type="match status" value="1"/>
</dbReference>
<feature type="compositionally biased region" description="Polar residues" evidence="8">
    <location>
        <begin position="822"/>
        <end position="838"/>
    </location>
</feature>
<feature type="compositionally biased region" description="Basic and acidic residues" evidence="8">
    <location>
        <begin position="205"/>
        <end position="220"/>
    </location>
</feature>
<dbReference type="EMBL" id="BMAO01023099">
    <property type="protein sequence ID" value="GFQ86698.1"/>
    <property type="molecule type" value="Genomic_DNA"/>
</dbReference>
<feature type="coiled-coil region" evidence="7">
    <location>
        <begin position="640"/>
        <end position="669"/>
    </location>
</feature>
<proteinExistence type="inferred from homology"/>
<feature type="compositionally biased region" description="Low complexity" evidence="8">
    <location>
        <begin position="488"/>
        <end position="499"/>
    </location>
</feature>
<evidence type="ECO:0000256" key="8">
    <source>
        <dbReference type="SAM" id="MobiDB-lite"/>
    </source>
</evidence>
<evidence type="ECO:0000256" key="7">
    <source>
        <dbReference type="SAM" id="Coils"/>
    </source>
</evidence>
<name>A0A8X6GP91_TRICU</name>
<feature type="compositionally biased region" description="Acidic residues" evidence="8">
    <location>
        <begin position="539"/>
        <end position="558"/>
    </location>
</feature>
<evidence type="ECO:0000256" key="5">
    <source>
        <dbReference type="ARBA" id="ARBA00022839"/>
    </source>
</evidence>
<feature type="domain" description="Exonuclease" evidence="9">
    <location>
        <begin position="1004"/>
        <end position="1163"/>
    </location>
</feature>
<dbReference type="FunFam" id="3.30.420.10:FF:000021">
    <property type="entry name" value="RNA exonuclease 1 homolog"/>
    <property type="match status" value="1"/>
</dbReference>
<dbReference type="PANTHER" id="PTHR12801:SF115">
    <property type="entry name" value="FI18136P1-RELATED"/>
    <property type="match status" value="1"/>
</dbReference>
<dbReference type="InterPro" id="IPR012337">
    <property type="entry name" value="RNaseH-like_sf"/>
</dbReference>
<dbReference type="InterPro" id="IPR031736">
    <property type="entry name" value="REXO1-like_dom"/>
</dbReference>
<keyword evidence="7" id="KW-0175">Coiled coil</keyword>
<comment type="caution">
    <text evidence="10">The sequence shown here is derived from an EMBL/GenBank/DDBJ whole genome shotgun (WGS) entry which is preliminary data.</text>
</comment>
<dbReference type="CDD" id="cd06145">
    <property type="entry name" value="REX1_like"/>
    <property type="match status" value="1"/>
</dbReference>
<dbReference type="GO" id="GO:0005634">
    <property type="term" value="C:nucleus"/>
    <property type="evidence" value="ECO:0007669"/>
    <property type="project" value="UniProtKB-SubCell"/>
</dbReference>
<feature type="compositionally biased region" description="Basic and acidic residues" evidence="8">
    <location>
        <begin position="383"/>
        <end position="438"/>
    </location>
</feature>
<dbReference type="GO" id="GO:0004527">
    <property type="term" value="F:exonuclease activity"/>
    <property type="evidence" value="ECO:0007669"/>
    <property type="project" value="UniProtKB-KW"/>
</dbReference>
<comment type="similarity">
    <text evidence="2">Belongs to the REXO1/REXO3 family.</text>
</comment>
<dbReference type="InterPro" id="IPR036397">
    <property type="entry name" value="RNaseH_sf"/>
</dbReference>
<dbReference type="Gene3D" id="3.30.420.10">
    <property type="entry name" value="Ribonuclease H-like superfamily/Ribonuclease H"/>
    <property type="match status" value="1"/>
</dbReference>
<dbReference type="OrthoDB" id="206335at2759"/>
<dbReference type="SMART" id="SM00479">
    <property type="entry name" value="EXOIII"/>
    <property type="match status" value="1"/>
</dbReference>
<dbReference type="Proteomes" id="UP000887116">
    <property type="component" value="Unassembled WGS sequence"/>
</dbReference>
<feature type="region of interest" description="Disordered" evidence="8">
    <location>
        <begin position="808"/>
        <end position="838"/>
    </location>
</feature>
<feature type="compositionally biased region" description="Low complexity" evidence="8">
    <location>
        <begin position="439"/>
        <end position="450"/>
    </location>
</feature>
<evidence type="ECO:0000256" key="3">
    <source>
        <dbReference type="ARBA" id="ARBA00022722"/>
    </source>
</evidence>
<evidence type="ECO:0000313" key="11">
    <source>
        <dbReference type="Proteomes" id="UP000887116"/>
    </source>
</evidence>
<keyword evidence="4" id="KW-0378">Hydrolase</keyword>
<keyword evidence="6" id="KW-0539">Nucleus</keyword>
<feature type="compositionally biased region" description="Basic and acidic residues" evidence="8">
    <location>
        <begin position="259"/>
        <end position="297"/>
    </location>
</feature>
<evidence type="ECO:0000256" key="4">
    <source>
        <dbReference type="ARBA" id="ARBA00022801"/>
    </source>
</evidence>
<keyword evidence="3" id="KW-0540">Nuclease</keyword>
<evidence type="ECO:0000256" key="6">
    <source>
        <dbReference type="ARBA" id="ARBA00023242"/>
    </source>
</evidence>
<evidence type="ECO:0000256" key="1">
    <source>
        <dbReference type="ARBA" id="ARBA00004123"/>
    </source>
</evidence>
<protein>
    <submittedName>
        <fullName evidence="10">RNA exonuclease 1 homolog</fullName>
    </submittedName>
</protein>
<dbReference type="PANTHER" id="PTHR12801">
    <property type="entry name" value="RNA EXONUCLEASE REXO1 / RECO3 FAMILY MEMBER-RELATED"/>
    <property type="match status" value="1"/>
</dbReference>
<dbReference type="AlphaFoldDB" id="A0A8X6GP91"/>
<keyword evidence="5 10" id="KW-0269">Exonuclease</keyword>
<feature type="region of interest" description="Disordered" evidence="8">
    <location>
        <begin position="171"/>
        <end position="222"/>
    </location>
</feature>
<organism evidence="10 11">
    <name type="scientific">Trichonephila clavata</name>
    <name type="common">Joro spider</name>
    <name type="synonym">Nephila clavata</name>
    <dbReference type="NCBI Taxonomy" id="2740835"/>
    <lineage>
        <taxon>Eukaryota</taxon>
        <taxon>Metazoa</taxon>
        <taxon>Ecdysozoa</taxon>
        <taxon>Arthropoda</taxon>
        <taxon>Chelicerata</taxon>
        <taxon>Arachnida</taxon>
        <taxon>Araneae</taxon>
        <taxon>Araneomorphae</taxon>
        <taxon>Entelegynae</taxon>
        <taxon>Araneoidea</taxon>
        <taxon>Nephilidae</taxon>
        <taxon>Trichonephila</taxon>
    </lineage>
</organism>
<feature type="compositionally biased region" description="Basic and acidic residues" evidence="8">
    <location>
        <begin position="337"/>
        <end position="359"/>
    </location>
</feature>
<feature type="compositionally biased region" description="Basic and acidic residues" evidence="8">
    <location>
        <begin position="451"/>
        <end position="486"/>
    </location>
</feature>
<evidence type="ECO:0000313" key="10">
    <source>
        <dbReference type="EMBL" id="GFQ86698.1"/>
    </source>
</evidence>
<sequence>MLPSKGFFKNNLCPYDKAKLCHRPYCHFKHAETDDLNERNIDVVEETEYLFDTNHTLSPLLHSSQSAYLGLSSSSYVPPSVGKGYQPTGILKTSNSSSSVIPVYNPTPISKLKELNFSHSNFEVNTYSPEYSAPSRKKKKIEEYDPTEVKCVSKKSVTFADESGIALDDGFAPAFSSSEDENDTSSAPKFSDDDLDNDITILEQSKVEKSNKKTDTKKEEENIDETNINEFSLVDKILVDSKKSEKLLAHFQKPVATTVKKDATQNRLVKDSKSKSTKSKKSEVKKSNSNHRNDHLTTTKVKGNVGKNDVYDSDLNLGASQGTSEIDFFSPSETSDESSKSKIKDKDPAKKLKTSEGSKHKTSNSSSKEKSDKTNSKCSKSGSVDKSKSKETSSKDPSKKEESKSKHEKSSSKTDKNEKHKSEKSSSSNKDNKSEKNKSVPSKTAKSSSSKVDKNERSKLSSKEAKLQDEKVSSSSLEKKNKHDQIVKNSSKSSDSLSRTKSKNDNSDSKAAKRKSGDSDNKKYMQKEKSSKKLKREENDNDNSMEESNDDVIDLSSDSDADINQECWKIFNETYPEYSQNTLTPDKKSLSSEAKAAFKDITIMRKKRLAHAGASTIKPSVKKLSFKQPMNPGQVMMERFAKIREAQQKQAEERKAAEEKKAAELNEQKARAGILNFPGKKRISAVTNHCLLAAIAQKNRINNSASSSDFTPLPATVSKTLKVTKRIAHVPDVAAKPRPVIPIDYGSKVPTVIRQKYLNLFIDEYVKLSPSEEEAYESALEEEKKAYQRSSSKAIYMNVVSNALRRLRNTKVENGTEKKSDGVSSTTNSKTVSHETVLNGPQAQRTSFSIERKKAAPVVDLKGAALYEHLLTYILTEDQLRENGFPLPHPSELGKAVIEGIYASRTQYCNDPFKRTCSRCQKTYYVNVDGDYVRDEECDFHWGRLWKRRVAGNLESRYTCCQGDSESDGCCVGTGHVFEGSEAHALKGFVNTLPKTPPPDGYYGIYALDCEMCYTTAGVELTRISVIDPELKTVYESYVKPFNKVLDYNTRFSGITEENLKNVRTTIRDVQAVLLCMFNNKTILIGHSLESDLKALKIFHRTVVDTSVVFPHKMGLPYKRALRTLMVENLSKIIQNDVGGHDSNEDAISCMELMLWRVKEDLKGNR</sequence>
<feature type="compositionally biased region" description="Basic and acidic residues" evidence="8">
    <location>
        <begin position="810"/>
        <end position="821"/>
    </location>
</feature>
<dbReference type="GO" id="GO:0003676">
    <property type="term" value="F:nucleic acid binding"/>
    <property type="evidence" value="ECO:0007669"/>
    <property type="project" value="InterPro"/>
</dbReference>
<feature type="compositionally biased region" description="Basic and acidic residues" evidence="8">
    <location>
        <begin position="502"/>
        <end position="538"/>
    </location>
</feature>
<dbReference type="InterPro" id="IPR047021">
    <property type="entry name" value="REXO1/3/4-like"/>
</dbReference>
<evidence type="ECO:0000259" key="9">
    <source>
        <dbReference type="SMART" id="SM00479"/>
    </source>
</evidence>